<dbReference type="EMBL" id="KN828765">
    <property type="protein sequence ID" value="KIK74548.1"/>
    <property type="molecule type" value="Genomic_DNA"/>
</dbReference>
<dbReference type="HOGENOM" id="CLU_1396761_0_0_1"/>
<protein>
    <recommendedName>
        <fullName evidence="3">WW domain-containing protein</fullName>
    </recommendedName>
</protein>
<dbReference type="Proteomes" id="UP000054538">
    <property type="component" value="Unassembled WGS sequence"/>
</dbReference>
<evidence type="ECO:0008006" key="3">
    <source>
        <dbReference type="Google" id="ProtNLM"/>
    </source>
</evidence>
<dbReference type="InParanoid" id="A0A0D0CH00"/>
<name>A0A0D0CH00_9AGAM</name>
<dbReference type="AlphaFoldDB" id="A0A0D0CH00"/>
<reference evidence="1 2" key="1">
    <citation type="submission" date="2014-04" db="EMBL/GenBank/DDBJ databases">
        <authorList>
            <consortium name="DOE Joint Genome Institute"/>
            <person name="Kuo A."/>
            <person name="Kohler A."/>
            <person name="Jargeat P."/>
            <person name="Nagy L.G."/>
            <person name="Floudas D."/>
            <person name="Copeland A."/>
            <person name="Barry K.W."/>
            <person name="Cichocki N."/>
            <person name="Veneault-Fourrey C."/>
            <person name="LaButti K."/>
            <person name="Lindquist E.A."/>
            <person name="Lipzen A."/>
            <person name="Lundell T."/>
            <person name="Morin E."/>
            <person name="Murat C."/>
            <person name="Sun H."/>
            <person name="Tunlid A."/>
            <person name="Henrissat B."/>
            <person name="Grigoriev I.V."/>
            <person name="Hibbett D.S."/>
            <person name="Martin F."/>
            <person name="Nordberg H.P."/>
            <person name="Cantor M.N."/>
            <person name="Hua S.X."/>
        </authorList>
    </citation>
    <scope>NUCLEOTIDE SEQUENCE [LARGE SCALE GENOMIC DNA]</scope>
    <source>
        <strain evidence="1 2">Ve08.2h10</strain>
    </source>
</reference>
<sequence>MSLPHPRPYVATPYTGLPYRAAQPKVQLAFMDHISHWRQTPLVKRSLSLRTPLPVVRSPLHQSFFHTRQGDRQGAQRVLKPTIADATMERRYSRKGQADWRMQYNGAVTPGERDYAEFCPPGWTRLVQAEGASYYYHREHRVFTDADMSTDKTRKAVESSARNLFDRARTDDIQLSEDTELVIELGVSEEKERAA</sequence>
<organism evidence="1 2">
    <name type="scientific">Paxillus rubicundulus Ve08.2h10</name>
    <dbReference type="NCBI Taxonomy" id="930991"/>
    <lineage>
        <taxon>Eukaryota</taxon>
        <taxon>Fungi</taxon>
        <taxon>Dikarya</taxon>
        <taxon>Basidiomycota</taxon>
        <taxon>Agaricomycotina</taxon>
        <taxon>Agaricomycetes</taxon>
        <taxon>Agaricomycetidae</taxon>
        <taxon>Boletales</taxon>
        <taxon>Paxilineae</taxon>
        <taxon>Paxillaceae</taxon>
        <taxon>Paxillus</taxon>
    </lineage>
</organism>
<keyword evidence="2" id="KW-1185">Reference proteome</keyword>
<gene>
    <name evidence="1" type="ORF">PAXRUDRAFT_536108</name>
</gene>
<dbReference type="OrthoDB" id="10513849at2759"/>
<accession>A0A0D0CH00</accession>
<evidence type="ECO:0000313" key="2">
    <source>
        <dbReference type="Proteomes" id="UP000054538"/>
    </source>
</evidence>
<evidence type="ECO:0000313" key="1">
    <source>
        <dbReference type="EMBL" id="KIK74548.1"/>
    </source>
</evidence>
<proteinExistence type="predicted"/>
<reference evidence="2" key="2">
    <citation type="submission" date="2015-01" db="EMBL/GenBank/DDBJ databases">
        <title>Evolutionary Origins and Diversification of the Mycorrhizal Mutualists.</title>
        <authorList>
            <consortium name="DOE Joint Genome Institute"/>
            <consortium name="Mycorrhizal Genomics Consortium"/>
            <person name="Kohler A."/>
            <person name="Kuo A."/>
            <person name="Nagy L.G."/>
            <person name="Floudas D."/>
            <person name="Copeland A."/>
            <person name="Barry K.W."/>
            <person name="Cichocki N."/>
            <person name="Veneault-Fourrey C."/>
            <person name="LaButti K."/>
            <person name="Lindquist E.A."/>
            <person name="Lipzen A."/>
            <person name="Lundell T."/>
            <person name="Morin E."/>
            <person name="Murat C."/>
            <person name="Riley R."/>
            <person name="Ohm R."/>
            <person name="Sun H."/>
            <person name="Tunlid A."/>
            <person name="Henrissat B."/>
            <person name="Grigoriev I.V."/>
            <person name="Hibbett D.S."/>
            <person name="Martin F."/>
        </authorList>
    </citation>
    <scope>NUCLEOTIDE SEQUENCE [LARGE SCALE GENOMIC DNA]</scope>
    <source>
        <strain evidence="2">Ve08.2h10</strain>
    </source>
</reference>